<reference evidence="1" key="1">
    <citation type="submission" date="2022-07" db="EMBL/GenBank/DDBJ databases">
        <title>Phylogenomic reconstructions and comparative analyses of Kickxellomycotina fungi.</title>
        <authorList>
            <person name="Reynolds N.K."/>
            <person name="Stajich J.E."/>
            <person name="Barry K."/>
            <person name="Grigoriev I.V."/>
            <person name="Crous P."/>
            <person name="Smith M.E."/>
        </authorList>
    </citation>
    <scope>NUCLEOTIDE SEQUENCE</scope>
    <source>
        <strain evidence="1">Benny 63K</strain>
    </source>
</reference>
<dbReference type="EMBL" id="JANBPG010000765">
    <property type="protein sequence ID" value="KAJ1893929.1"/>
    <property type="molecule type" value="Genomic_DNA"/>
</dbReference>
<name>A0ACC1IE55_9FUNG</name>
<organism evidence="1 2">
    <name type="scientific">Kickxella alabastrina</name>
    <dbReference type="NCBI Taxonomy" id="61397"/>
    <lineage>
        <taxon>Eukaryota</taxon>
        <taxon>Fungi</taxon>
        <taxon>Fungi incertae sedis</taxon>
        <taxon>Zoopagomycota</taxon>
        <taxon>Kickxellomycotina</taxon>
        <taxon>Kickxellomycetes</taxon>
        <taxon>Kickxellales</taxon>
        <taxon>Kickxellaceae</taxon>
        <taxon>Kickxella</taxon>
    </lineage>
</organism>
<keyword evidence="2" id="KW-1185">Reference proteome</keyword>
<comment type="caution">
    <text evidence="1">The sequence shown here is derived from an EMBL/GenBank/DDBJ whole genome shotgun (WGS) entry which is preliminary data.</text>
</comment>
<sequence length="1169" mass="135323">MAGRYTTRIATSDPRYYDQRATQTSHIPTPRILDRYANTQRMVVALPSTGSDTDTDHDVVSEHDEQEYEFANHRCGTGAPMQINGPHSSGPRRGRAHRREDEPNTSIIAFREFTNSKRAGTTDIALTAMLRAWHAMAQDSRRKREELSRMWAAGLVFYRRSLVKRAIGHWREAANAALMPTGSDYERVQMKLASMHYRKQLLGRVVDQIYHIQDVQQRLEEWEGERNYRLVVHSMGRWYRHWMLRRREALGLAAKHVEMDLRRSALRRAMDRWRTGLQIKVSFSHVQAKQGTRLLKECLHIWAAQRAVSEFARQQRRLEKSNPARESLVRRKDVADSQSHQQTAEIDSNINREKLYRLFAGWHAVTMDAAKAKHQAADFHARTLREHALRDMPQQQQHGILQLDERADAFYSFRRLLQCFTSWRRVIRDRREHLLQTRAAQDVVRQHDHRRRRVLIQAWRRSAEKAHRDEERADAFIAAHQRLMLICMLRAWLSQVYAFGFVQQRAANAQSVFGRSAAANRANTQNMSLIVRPRASSTCDRSISVQSGSIGSSTQASSAETQELLRRVRDAETEAELYKRRWVDANRPPADAVSRDSGLGWRGRRTREARENGPLDMDCTALDIEAVVIERRRLLLDVFCTWRKATANIIVSNRAREMQKRACEEALVKIQNDTRRRAVCWWRQQLKEWQQLNHAADAKYESQLLRECVFKMHNERCERVLLIEQADDFYQRHLMTDTLTDLMNAYFEIIMISSTSDSLPGEQEPVKLVVDDDEHEEHNQNLDDIYAQEFGSDLSHEVNGSYSQDGDDECAIDNDGTIRLVAKDISDEESVDNDRSDQELLCCFGAWRQVAASMHGVRDTVIQSLPISIRHKAIARGSATSDFEWELVHSAQLLGQCFNHWRQRGYAGREVQQQRQQWPQQLAIIAMPAHVRDYVNRMPTIIDASDEDSEDDGPRGEELRSIEEAVAASAARRVQRTALHRWLVLNRGKLFADELVGRRIGEVMAIIIERNELAKLARDAAYQTDAALVRGCLLKWIDMVKAKRAHKYRRKLYMKAIAFRWEKQARRSLLTWMQESSDLRIMARVAQRAGSQREVRLAEIADRWSEARLVKNALNSLRITAGQQAVVRGMGMRFAVAWNNANVWRKTLHTWHERVAPDNAAPLPIYSSS</sequence>
<gene>
    <name evidence="1" type="ORF">LPJ66_005481</name>
</gene>
<proteinExistence type="predicted"/>
<accession>A0ACC1IE55</accession>
<protein>
    <submittedName>
        <fullName evidence="1">Uncharacterized protein</fullName>
    </submittedName>
</protein>
<dbReference type="Proteomes" id="UP001150581">
    <property type="component" value="Unassembled WGS sequence"/>
</dbReference>
<evidence type="ECO:0000313" key="1">
    <source>
        <dbReference type="EMBL" id="KAJ1893929.1"/>
    </source>
</evidence>
<evidence type="ECO:0000313" key="2">
    <source>
        <dbReference type="Proteomes" id="UP001150581"/>
    </source>
</evidence>